<dbReference type="Proteomes" id="UP000553632">
    <property type="component" value="Unassembled WGS sequence"/>
</dbReference>
<comment type="caution">
    <text evidence="2">The sequence shown here is derived from an EMBL/GenBank/DDBJ whole genome shotgun (WGS) entry which is preliminary data.</text>
</comment>
<evidence type="ECO:0000313" key="2">
    <source>
        <dbReference type="EMBL" id="KAF4734573.1"/>
    </source>
</evidence>
<feature type="non-terminal residue" evidence="2">
    <location>
        <position position="1"/>
    </location>
</feature>
<feature type="region of interest" description="Disordered" evidence="1">
    <location>
        <begin position="1"/>
        <end position="24"/>
    </location>
</feature>
<feature type="region of interest" description="Disordered" evidence="1">
    <location>
        <begin position="126"/>
        <end position="146"/>
    </location>
</feature>
<sequence>KEAEQQDPCQRPRSMPDPSVADSTTRAVHTWFFKQQPVAIESCNHHQTVVDSSDQVPVVEAPACPPAASECPMTRESFAMSTVSTVESEKSSTKTSGNIVRGASKRGDWRPFTPVRENIEKWAAIGSSSSQGSRQHSDAGPVLQQQHHRLRNPWRHSGLIFACCTPSVFALWLKPERWDAGITTTARSVTTLPIALERWSTASFSVVHKPGQCHSVMEEAAALPCIMRGLEN</sequence>
<gene>
    <name evidence="2" type="ORF">FOZ63_026578</name>
</gene>
<feature type="region of interest" description="Disordered" evidence="1">
    <location>
        <begin position="84"/>
        <end position="111"/>
    </location>
</feature>
<proteinExistence type="predicted"/>
<keyword evidence="3" id="KW-1185">Reference proteome</keyword>
<name>A0A7J6SP31_PEROL</name>
<evidence type="ECO:0000313" key="3">
    <source>
        <dbReference type="Proteomes" id="UP000553632"/>
    </source>
</evidence>
<evidence type="ECO:0000256" key="1">
    <source>
        <dbReference type="SAM" id="MobiDB-lite"/>
    </source>
</evidence>
<dbReference type="AlphaFoldDB" id="A0A7J6SP31"/>
<dbReference type="EMBL" id="JABANO010016799">
    <property type="protein sequence ID" value="KAF4734573.1"/>
    <property type="molecule type" value="Genomic_DNA"/>
</dbReference>
<reference evidence="2 3" key="1">
    <citation type="submission" date="2020-04" db="EMBL/GenBank/DDBJ databases">
        <title>Perkinsus olseni comparative genomics.</title>
        <authorList>
            <person name="Bogema D.R."/>
        </authorList>
    </citation>
    <scope>NUCLEOTIDE SEQUENCE [LARGE SCALE GENOMIC DNA]</scope>
    <source>
        <strain evidence="2 3">ATCC PRA-207</strain>
    </source>
</reference>
<accession>A0A7J6SP31</accession>
<organism evidence="2 3">
    <name type="scientific">Perkinsus olseni</name>
    <name type="common">Perkinsus atlanticus</name>
    <dbReference type="NCBI Taxonomy" id="32597"/>
    <lineage>
        <taxon>Eukaryota</taxon>
        <taxon>Sar</taxon>
        <taxon>Alveolata</taxon>
        <taxon>Perkinsozoa</taxon>
        <taxon>Perkinsea</taxon>
        <taxon>Perkinsida</taxon>
        <taxon>Perkinsidae</taxon>
        <taxon>Perkinsus</taxon>
    </lineage>
</organism>
<feature type="non-terminal residue" evidence="2">
    <location>
        <position position="232"/>
    </location>
</feature>
<protein>
    <submittedName>
        <fullName evidence="2">Uncharacterized protein</fullName>
    </submittedName>
</protein>